<dbReference type="Proteomes" id="UP001141552">
    <property type="component" value="Unassembled WGS sequence"/>
</dbReference>
<sequence>MSEDEWVRVAIGDDALVVHMLLELSRAREKHPPPPPLESVQQPPLLRWSVRQRRSKQRKKSAPDSPTTPLSRSGGTSGSGGGDGLSADGGEESSSPSAAGHGGDTSRSEMLAELKEEESLLFKESINLETHLATLRLSLEQQRSANQKLKRIKLDLLARQMTDEVTLSANCVQANFDELQKIKLAPDAKVPVSNSSNVPKLSTPSVSFQYKEDEAMKPAFILPDLNLPVENDSSPDVLYGLS</sequence>
<dbReference type="PANTHER" id="PTHR35099:SF2">
    <property type="entry name" value="OS02G0182700 PROTEIN"/>
    <property type="match status" value="1"/>
</dbReference>
<organism evidence="2 3">
    <name type="scientific">Turnera subulata</name>
    <dbReference type="NCBI Taxonomy" id="218843"/>
    <lineage>
        <taxon>Eukaryota</taxon>
        <taxon>Viridiplantae</taxon>
        <taxon>Streptophyta</taxon>
        <taxon>Embryophyta</taxon>
        <taxon>Tracheophyta</taxon>
        <taxon>Spermatophyta</taxon>
        <taxon>Magnoliopsida</taxon>
        <taxon>eudicotyledons</taxon>
        <taxon>Gunneridae</taxon>
        <taxon>Pentapetalae</taxon>
        <taxon>rosids</taxon>
        <taxon>fabids</taxon>
        <taxon>Malpighiales</taxon>
        <taxon>Passifloraceae</taxon>
        <taxon>Turnera</taxon>
    </lineage>
</organism>
<name>A0A9Q0G1N6_9ROSI</name>
<feature type="region of interest" description="Disordered" evidence="1">
    <location>
        <begin position="27"/>
        <end position="107"/>
    </location>
</feature>
<dbReference type="AlphaFoldDB" id="A0A9Q0G1N6"/>
<dbReference type="EMBL" id="JAKUCV010002707">
    <property type="protein sequence ID" value="KAJ4841735.1"/>
    <property type="molecule type" value="Genomic_DNA"/>
</dbReference>
<protein>
    <submittedName>
        <fullName evidence="2">Uncharacterized protein</fullName>
    </submittedName>
</protein>
<gene>
    <name evidence="2" type="ORF">Tsubulata_003021</name>
</gene>
<proteinExistence type="predicted"/>
<dbReference type="PANTHER" id="PTHR35099">
    <property type="entry name" value="OS02G0182700 PROTEIN"/>
    <property type="match status" value="1"/>
</dbReference>
<accession>A0A9Q0G1N6</accession>
<dbReference type="OrthoDB" id="1724644at2759"/>
<reference evidence="2" key="2">
    <citation type="journal article" date="2023" name="Plants (Basel)">
        <title>Annotation of the Turnera subulata (Passifloraceae) Draft Genome Reveals the S-Locus Evolved after the Divergence of Turneroideae from Passifloroideae in a Stepwise Manner.</title>
        <authorList>
            <person name="Henning P.M."/>
            <person name="Roalson E.H."/>
            <person name="Mir W."/>
            <person name="McCubbin A.G."/>
            <person name="Shore J.S."/>
        </authorList>
    </citation>
    <scope>NUCLEOTIDE SEQUENCE</scope>
    <source>
        <strain evidence="2">F60SS</strain>
    </source>
</reference>
<keyword evidence="3" id="KW-1185">Reference proteome</keyword>
<feature type="compositionally biased region" description="Low complexity" evidence="1">
    <location>
        <begin position="65"/>
        <end position="74"/>
    </location>
</feature>
<evidence type="ECO:0000256" key="1">
    <source>
        <dbReference type="SAM" id="MobiDB-lite"/>
    </source>
</evidence>
<feature type="compositionally biased region" description="Low complexity" evidence="1">
    <location>
        <begin position="85"/>
        <end position="99"/>
    </location>
</feature>
<reference evidence="2" key="1">
    <citation type="submission" date="2022-02" db="EMBL/GenBank/DDBJ databases">
        <authorList>
            <person name="Henning P.M."/>
            <person name="McCubbin A.G."/>
            <person name="Shore J.S."/>
        </authorList>
    </citation>
    <scope>NUCLEOTIDE SEQUENCE</scope>
    <source>
        <strain evidence="2">F60SS</strain>
        <tissue evidence="2">Leaves</tissue>
    </source>
</reference>
<comment type="caution">
    <text evidence="2">The sequence shown here is derived from an EMBL/GenBank/DDBJ whole genome shotgun (WGS) entry which is preliminary data.</text>
</comment>
<evidence type="ECO:0000313" key="3">
    <source>
        <dbReference type="Proteomes" id="UP001141552"/>
    </source>
</evidence>
<evidence type="ECO:0000313" key="2">
    <source>
        <dbReference type="EMBL" id="KAJ4841735.1"/>
    </source>
</evidence>
<feature type="compositionally biased region" description="Basic residues" evidence="1">
    <location>
        <begin position="50"/>
        <end position="60"/>
    </location>
</feature>
<feature type="compositionally biased region" description="Gly residues" evidence="1">
    <location>
        <begin position="75"/>
        <end position="84"/>
    </location>
</feature>